<keyword evidence="3" id="KW-1185">Reference proteome</keyword>
<dbReference type="Pfam" id="PF13715">
    <property type="entry name" value="CarbopepD_reg_2"/>
    <property type="match status" value="1"/>
</dbReference>
<evidence type="ECO:0000256" key="1">
    <source>
        <dbReference type="SAM" id="SignalP"/>
    </source>
</evidence>
<name>A0ABW4R2P0_9BACT</name>
<dbReference type="RefSeq" id="WP_382318365.1">
    <property type="nucleotide sequence ID" value="NZ_JBHUFD010000019.1"/>
</dbReference>
<gene>
    <name evidence="2" type="ORF">ACFSDX_24140</name>
</gene>
<dbReference type="SUPFAM" id="SSF49464">
    <property type="entry name" value="Carboxypeptidase regulatory domain-like"/>
    <property type="match status" value="1"/>
</dbReference>
<evidence type="ECO:0000313" key="3">
    <source>
        <dbReference type="Proteomes" id="UP001597197"/>
    </source>
</evidence>
<dbReference type="EMBL" id="JBHUFD010000019">
    <property type="protein sequence ID" value="MFD1875545.1"/>
    <property type="molecule type" value="Genomic_DNA"/>
</dbReference>
<comment type="caution">
    <text evidence="2">The sequence shown here is derived from an EMBL/GenBank/DDBJ whole genome shotgun (WGS) entry which is preliminary data.</text>
</comment>
<keyword evidence="1" id="KW-0732">Signal</keyword>
<dbReference type="Proteomes" id="UP001597197">
    <property type="component" value="Unassembled WGS sequence"/>
</dbReference>
<sequence length="157" mass="17583">MSYLNAFSPLLAVVFSLGTARAQPTKTLTGRLLDDRLEGVPGATIYVRDTTFIGTTDRAGYFQTDVPVNTNTLLFTAVGLERTTVTLSADCSHLEVILLLASSYDFMSVRRVNRQELKRFKHLPQLHQQAYEQGLFTSRVPCASPIFTKWVPRTAKR</sequence>
<dbReference type="Gene3D" id="2.60.40.1120">
    <property type="entry name" value="Carboxypeptidase-like, regulatory domain"/>
    <property type="match status" value="1"/>
</dbReference>
<dbReference type="InterPro" id="IPR008969">
    <property type="entry name" value="CarboxyPept-like_regulatory"/>
</dbReference>
<evidence type="ECO:0000313" key="2">
    <source>
        <dbReference type="EMBL" id="MFD1875545.1"/>
    </source>
</evidence>
<feature type="chain" id="PRO_5046440511" evidence="1">
    <location>
        <begin position="23"/>
        <end position="157"/>
    </location>
</feature>
<organism evidence="2 3">
    <name type="scientific">Hymenobacter bucti</name>
    <dbReference type="NCBI Taxonomy" id="1844114"/>
    <lineage>
        <taxon>Bacteria</taxon>
        <taxon>Pseudomonadati</taxon>
        <taxon>Bacteroidota</taxon>
        <taxon>Cytophagia</taxon>
        <taxon>Cytophagales</taxon>
        <taxon>Hymenobacteraceae</taxon>
        <taxon>Hymenobacter</taxon>
    </lineage>
</organism>
<accession>A0ABW4R2P0</accession>
<feature type="signal peptide" evidence="1">
    <location>
        <begin position="1"/>
        <end position="22"/>
    </location>
</feature>
<protein>
    <submittedName>
        <fullName evidence="2">Carboxypeptidase-like regulatory domain-containing protein</fullName>
    </submittedName>
</protein>
<proteinExistence type="predicted"/>
<reference evidence="3" key="1">
    <citation type="journal article" date="2019" name="Int. J. Syst. Evol. Microbiol.">
        <title>The Global Catalogue of Microorganisms (GCM) 10K type strain sequencing project: providing services to taxonomists for standard genome sequencing and annotation.</title>
        <authorList>
            <consortium name="The Broad Institute Genomics Platform"/>
            <consortium name="The Broad Institute Genome Sequencing Center for Infectious Disease"/>
            <person name="Wu L."/>
            <person name="Ma J."/>
        </authorList>
    </citation>
    <scope>NUCLEOTIDE SEQUENCE [LARGE SCALE GENOMIC DNA]</scope>
    <source>
        <strain evidence="3">CGMCC 1.15795</strain>
    </source>
</reference>